<sequence>MLKKKWSIVAASIAVMIIGIIVTFSLLHPDKMMAMELEAKQSFEDADYEKSVELYSKILEEDPYHVEARMRLAQSYAALSRLDEAEETLLDGIDLLPREASFYSSLSMFYMAQFKIDAALSTLQVGIDKTSDEDLHNEYEQLTAGIEIVSERTYVQQGFQRSLQLVWSDHNGEEVPLKADEWSLSDEKAAELEDREDSVIFYGKEPAEVTVVASIGEFEQTIDLFILEQVVEVLTFTEDFSESLPLAIGEEKVISIRAEDATGAEMSFESTWSTVNGLGSITSSSEQQATFNAEQEGLETIRVTVQDLTLEAEMVIDGQNKTILTKTEGNGTVELSPQQLSYTTGSEVTIQAIPAEGWEFVRWEGDLESSNQSETIVVNDHKRIKAIFSQNNITLAATHSVGGTIHSNKRLTQVRENDLVTLTAVPASGWRFVRWSGDMPSTERNLSLFMNRNYSVHAVFEQEQTTSNEGEGTGTNGNQGSANEKETGTDSRQTYTLSYTAGEGGSIQPSAPGSSFTSGSEVALTAHPKKGWEFVSWSGAATGTNPTITLTMSQDQHVTASFKKKENTTPEPQPEQTYTLSASTSGQGSVSPRSGEYKAGTNVTITATAESGWKFVRWQGDASGSSLTTSVTMNGNRNVTAVFEKIQVEVPSEPPTDGDDQDDSEDEEDDPANE</sequence>
<dbReference type="RefSeq" id="WP_003322704.1">
    <property type="nucleotide sequence ID" value="NZ_ALPT02000105.1"/>
</dbReference>
<protein>
    <recommendedName>
        <fullName evidence="3">Bacterial repeat domain-containing protein</fullName>
    </recommendedName>
</protein>
<evidence type="ECO:0000313" key="7">
    <source>
        <dbReference type="Proteomes" id="UP000297014"/>
    </source>
</evidence>
<dbReference type="InterPro" id="IPR044060">
    <property type="entry name" value="Bacterial_rp_domain"/>
</dbReference>
<accession>A0A094XAI4</accession>
<dbReference type="Pfam" id="PF14559">
    <property type="entry name" value="TPR_19"/>
    <property type="match status" value="1"/>
</dbReference>
<organism evidence="4 6">
    <name type="scientific">Alkalihalobacillus alcalophilus ATCC 27647 = CGMCC 1.3604</name>
    <dbReference type="NCBI Taxonomy" id="1218173"/>
    <lineage>
        <taxon>Bacteria</taxon>
        <taxon>Bacillati</taxon>
        <taxon>Bacillota</taxon>
        <taxon>Bacilli</taxon>
        <taxon>Bacillales</taxon>
        <taxon>Bacillaceae</taxon>
        <taxon>Alkalihalobacillus</taxon>
    </lineage>
</organism>
<proteinExistence type="predicted"/>
<feature type="domain" description="Bacterial repeat" evidence="3">
    <location>
        <begin position="394"/>
        <end position="463"/>
    </location>
</feature>
<dbReference type="Gene3D" id="1.25.40.10">
    <property type="entry name" value="Tetratricopeptide repeat domain"/>
    <property type="match status" value="1"/>
</dbReference>
<name>A0A094XAI4_ALKAL</name>
<feature type="region of interest" description="Disordered" evidence="1">
    <location>
        <begin position="559"/>
        <end position="597"/>
    </location>
</feature>
<keyword evidence="2" id="KW-1133">Transmembrane helix</keyword>
<evidence type="ECO:0000256" key="1">
    <source>
        <dbReference type="SAM" id="MobiDB-lite"/>
    </source>
</evidence>
<dbReference type="SUPFAM" id="SSF48452">
    <property type="entry name" value="TPR-like"/>
    <property type="match status" value="1"/>
</dbReference>
<evidence type="ECO:0000256" key="2">
    <source>
        <dbReference type="SAM" id="Phobius"/>
    </source>
</evidence>
<feature type="region of interest" description="Disordered" evidence="1">
    <location>
        <begin position="464"/>
        <end position="491"/>
    </location>
</feature>
<feature type="domain" description="Bacterial repeat" evidence="3">
    <location>
        <begin position="495"/>
        <end position="565"/>
    </location>
</feature>
<dbReference type="AlphaFoldDB" id="A0A094XAI4"/>
<comment type="caution">
    <text evidence="4">The sequence shown here is derived from an EMBL/GenBank/DDBJ whole genome shotgun (WGS) entry which is preliminary data.</text>
</comment>
<feature type="domain" description="Bacterial repeat" evidence="3">
    <location>
        <begin position="578"/>
        <end position="647"/>
    </location>
</feature>
<dbReference type="Pfam" id="PF18998">
    <property type="entry name" value="Flg_new_2"/>
    <property type="match status" value="4"/>
</dbReference>
<dbReference type="EMBL" id="JALP01000026">
    <property type="protein sequence ID" value="THG92048.1"/>
    <property type="molecule type" value="Genomic_DNA"/>
</dbReference>
<keyword evidence="2" id="KW-0812">Transmembrane</keyword>
<dbReference type="Proteomes" id="UP000002754">
    <property type="component" value="Unassembled WGS sequence"/>
</dbReference>
<feature type="compositionally biased region" description="Polar residues" evidence="1">
    <location>
        <begin position="507"/>
        <end position="519"/>
    </location>
</feature>
<dbReference type="EMBL" id="ALPT02000105">
    <property type="protein sequence ID" value="KGA95770.1"/>
    <property type="molecule type" value="Genomic_DNA"/>
</dbReference>
<dbReference type="InterPro" id="IPR011990">
    <property type="entry name" value="TPR-like_helical_dom_sf"/>
</dbReference>
<dbReference type="STRING" id="1218173.BALCAV_0220420"/>
<keyword evidence="6" id="KW-1185">Reference proteome</keyword>
<dbReference type="eggNOG" id="COG3266">
    <property type="taxonomic scope" value="Bacteria"/>
</dbReference>
<feature type="region of interest" description="Disordered" evidence="1">
    <location>
        <begin position="500"/>
        <end position="519"/>
    </location>
</feature>
<evidence type="ECO:0000313" key="5">
    <source>
        <dbReference type="EMBL" id="THG92048.1"/>
    </source>
</evidence>
<evidence type="ECO:0000313" key="6">
    <source>
        <dbReference type="Proteomes" id="UP000002754"/>
    </source>
</evidence>
<feature type="compositionally biased region" description="Polar residues" evidence="1">
    <location>
        <begin position="578"/>
        <end position="592"/>
    </location>
</feature>
<feature type="compositionally biased region" description="Acidic residues" evidence="1">
    <location>
        <begin position="656"/>
        <end position="674"/>
    </location>
</feature>
<dbReference type="Proteomes" id="UP000297014">
    <property type="component" value="Unassembled WGS sequence"/>
</dbReference>
<keyword evidence="2" id="KW-0472">Membrane</keyword>
<reference evidence="4 6" key="1">
    <citation type="journal article" date="2014" name="Genome Announc.">
        <title>Draft Genome Sequence of Bacillus alcalophilus AV1934, a Classic Alkaliphile Isolated from Human Feces in 1934.</title>
        <authorList>
            <person name="Attie O."/>
            <person name="Jayaprakash A."/>
            <person name="Shah H."/>
            <person name="Paulsen I.T."/>
            <person name="Morino M."/>
            <person name="Takahashi Y."/>
            <person name="Narumi I."/>
            <person name="Sachidanandam R."/>
            <person name="Satoh K."/>
            <person name="Ito M."/>
            <person name="Krulwich T.A."/>
        </authorList>
    </citation>
    <scope>NUCLEOTIDE SEQUENCE [LARGE SCALE GENOMIC DNA]</scope>
    <source>
        <strain evidence="4 6">AV1934</strain>
    </source>
</reference>
<evidence type="ECO:0000313" key="4">
    <source>
        <dbReference type="EMBL" id="KGA95770.1"/>
    </source>
</evidence>
<evidence type="ECO:0000259" key="3">
    <source>
        <dbReference type="Pfam" id="PF18998"/>
    </source>
</evidence>
<reference evidence="5 7" key="2">
    <citation type="submission" date="2014-01" db="EMBL/GenBank/DDBJ databases">
        <title>Draft genome sequencing of Bacillus alcalophilus CGMCC 1.3604.</title>
        <authorList>
            <person name="Yang J."/>
            <person name="Diao L."/>
            <person name="Yang S."/>
        </authorList>
    </citation>
    <scope>NUCLEOTIDE SEQUENCE [LARGE SCALE GENOMIC DNA]</scope>
    <source>
        <strain evidence="5 7">CGMCC 1.3604</strain>
    </source>
</reference>
<feature type="region of interest" description="Disordered" evidence="1">
    <location>
        <begin position="646"/>
        <end position="674"/>
    </location>
</feature>
<feature type="transmembrane region" description="Helical" evidence="2">
    <location>
        <begin position="6"/>
        <end position="27"/>
    </location>
</feature>
<gene>
    <name evidence="5" type="ORF">AJ85_18755</name>
    <name evidence="4" type="ORF">BALCAV_0220420</name>
</gene>
<feature type="domain" description="Bacterial repeat" evidence="3">
    <location>
        <begin position="325"/>
        <end position="391"/>
    </location>
</feature>